<accession>A0A151GG74</accession>
<dbReference type="PROSITE" id="PS50011">
    <property type="entry name" value="PROTEIN_KINASE_DOM"/>
    <property type="match status" value="1"/>
</dbReference>
<dbReference type="EMBL" id="LAYC01000003">
    <property type="protein sequence ID" value="KYK56098.1"/>
    <property type="molecule type" value="Genomic_DNA"/>
</dbReference>
<dbReference type="GeneID" id="63720707"/>
<reference evidence="2 3" key="1">
    <citation type="journal article" date="2016" name="Sci. Rep.">
        <title>Insights into Adaptations to a Near-Obligate Nematode Endoparasitic Lifestyle from the Finished Genome of Drechmeria coniospora.</title>
        <authorList>
            <person name="Zhang L."/>
            <person name="Zhou Z."/>
            <person name="Guo Q."/>
            <person name="Fokkens L."/>
            <person name="Miskei M."/>
            <person name="Pocsi I."/>
            <person name="Zhang W."/>
            <person name="Chen M."/>
            <person name="Wang L."/>
            <person name="Sun Y."/>
            <person name="Donzelli B.G."/>
            <person name="Gibson D.M."/>
            <person name="Nelson D.R."/>
            <person name="Luo J.G."/>
            <person name="Rep M."/>
            <person name="Liu H."/>
            <person name="Yang S."/>
            <person name="Wang J."/>
            <person name="Krasnoff S.B."/>
            <person name="Xu Y."/>
            <person name="Molnar I."/>
            <person name="Lin M."/>
        </authorList>
    </citation>
    <scope>NUCLEOTIDE SEQUENCE [LARGE SCALE GENOMIC DNA]</scope>
    <source>
        <strain evidence="2 3">ARSEF 6962</strain>
    </source>
</reference>
<dbReference type="GO" id="GO:0004674">
    <property type="term" value="F:protein serine/threonine kinase activity"/>
    <property type="evidence" value="ECO:0007669"/>
    <property type="project" value="UniProtKB-KW"/>
</dbReference>
<evidence type="ECO:0000313" key="3">
    <source>
        <dbReference type="Proteomes" id="UP000076580"/>
    </source>
</evidence>
<dbReference type="InParanoid" id="A0A151GG74"/>
<dbReference type="Gene3D" id="1.10.510.10">
    <property type="entry name" value="Transferase(Phosphotransferase) domain 1"/>
    <property type="match status" value="1"/>
</dbReference>
<dbReference type="Gene3D" id="3.30.200.20">
    <property type="entry name" value="Phosphorylase Kinase, domain 1"/>
    <property type="match status" value="1"/>
</dbReference>
<sequence length="427" mass="49137">MIKPDERLWSGSGVLLTGGPYTWHVTDFDRRRHFSVTYDPPTPVQDVEETEEICMAQLRKHIDGLEDDVYGIRFTDVSGPITTCTDWKDDVTGYVNCHPLSALEHSFAIKTIYVASLTELDRLGPQVDLVSYRGTPAVGAAPTETKAVFKYWFMENGMFRTWYELNSWSRLPRDHPHIVPFDAVVLNNITGGIVGFTSLFVPGGTLEDNNATKRRFRLEWLRQLLSVVDDLNYVYGTMHQDIAPRNLVIDQHGNLQIFDFNYSIMIDKHYTVDRDDLKGVIFTLYEMITLDKHFRDLPHEQQDAEAVLRLEWTKHPDVMLDNDVTAFRQVLEAWVKKRKGREFTMAETWVQWPWMPNPPAVLVPTYGDGRTVTGTETKSVPILIRQQLIELKQPYWKWERPASYRLRDALGEGDECQANGGVPGEVK</sequence>
<dbReference type="InterPro" id="IPR000719">
    <property type="entry name" value="Prot_kinase_dom"/>
</dbReference>
<dbReference type="Proteomes" id="UP000076580">
    <property type="component" value="Chromosome 03"/>
</dbReference>
<comment type="caution">
    <text evidence="2">The sequence shown here is derived from an EMBL/GenBank/DDBJ whole genome shotgun (WGS) entry which is preliminary data.</text>
</comment>
<dbReference type="STRING" id="98403.A0A151GG74"/>
<evidence type="ECO:0000313" key="2">
    <source>
        <dbReference type="EMBL" id="KYK56098.1"/>
    </source>
</evidence>
<proteinExistence type="predicted"/>
<keyword evidence="2" id="KW-0808">Transferase</keyword>
<name>A0A151GG74_DRECN</name>
<dbReference type="RefSeq" id="XP_040655450.1">
    <property type="nucleotide sequence ID" value="XM_040805346.1"/>
</dbReference>
<keyword evidence="3" id="KW-1185">Reference proteome</keyword>
<evidence type="ECO:0000259" key="1">
    <source>
        <dbReference type="PROSITE" id="PS50011"/>
    </source>
</evidence>
<organism evidence="2 3">
    <name type="scientific">Drechmeria coniospora</name>
    <name type="common">Nematophagous fungus</name>
    <name type="synonym">Meria coniospora</name>
    <dbReference type="NCBI Taxonomy" id="98403"/>
    <lineage>
        <taxon>Eukaryota</taxon>
        <taxon>Fungi</taxon>
        <taxon>Dikarya</taxon>
        <taxon>Ascomycota</taxon>
        <taxon>Pezizomycotina</taxon>
        <taxon>Sordariomycetes</taxon>
        <taxon>Hypocreomycetidae</taxon>
        <taxon>Hypocreales</taxon>
        <taxon>Ophiocordycipitaceae</taxon>
        <taxon>Drechmeria</taxon>
    </lineage>
</organism>
<feature type="domain" description="Protein kinase" evidence="1">
    <location>
        <begin position="55"/>
        <end position="427"/>
    </location>
</feature>
<dbReference type="AlphaFoldDB" id="A0A151GG74"/>
<protein>
    <submittedName>
        <fullName evidence="2">Serine/threonine protein kinase</fullName>
    </submittedName>
</protein>
<dbReference type="GO" id="GO:0005524">
    <property type="term" value="F:ATP binding"/>
    <property type="evidence" value="ECO:0007669"/>
    <property type="project" value="InterPro"/>
</dbReference>
<keyword evidence="2" id="KW-0418">Kinase</keyword>
<dbReference type="SUPFAM" id="SSF56112">
    <property type="entry name" value="Protein kinase-like (PK-like)"/>
    <property type="match status" value="1"/>
</dbReference>
<dbReference type="InterPro" id="IPR011009">
    <property type="entry name" value="Kinase-like_dom_sf"/>
</dbReference>
<keyword evidence="2" id="KW-0723">Serine/threonine-protein kinase</keyword>
<gene>
    <name evidence="2" type="ORF">DCS_08064</name>
</gene>